<evidence type="ECO:0008006" key="3">
    <source>
        <dbReference type="Google" id="ProtNLM"/>
    </source>
</evidence>
<evidence type="ECO:0000313" key="1">
    <source>
        <dbReference type="EMBL" id="PPQ95418.1"/>
    </source>
</evidence>
<dbReference type="AlphaFoldDB" id="A0A409XXB7"/>
<gene>
    <name evidence="1" type="ORF">CVT26_008439</name>
</gene>
<organism evidence="1 2">
    <name type="scientific">Gymnopilus dilepis</name>
    <dbReference type="NCBI Taxonomy" id="231916"/>
    <lineage>
        <taxon>Eukaryota</taxon>
        <taxon>Fungi</taxon>
        <taxon>Dikarya</taxon>
        <taxon>Basidiomycota</taxon>
        <taxon>Agaricomycotina</taxon>
        <taxon>Agaricomycetes</taxon>
        <taxon>Agaricomycetidae</taxon>
        <taxon>Agaricales</taxon>
        <taxon>Agaricineae</taxon>
        <taxon>Hymenogastraceae</taxon>
        <taxon>Gymnopilus</taxon>
    </lineage>
</organism>
<keyword evidence="2" id="KW-1185">Reference proteome</keyword>
<comment type="caution">
    <text evidence="1">The sequence shown here is derived from an EMBL/GenBank/DDBJ whole genome shotgun (WGS) entry which is preliminary data.</text>
</comment>
<dbReference type="STRING" id="231916.A0A409XXB7"/>
<sequence>MDPTQFSSPYPLEHLVRPDYPTPPPSFSHYLPSTDDYTDYAESYAYPPTSPTVSSSGSYNSFIQSPTLELVTSPLASDFASSLTADDEVDDTVSISTAFHPAVVPTPDTIFTSGDGVLFYIHAKTILSRCPTAFEPQCSATLSDARLKNSVIQIDAPSTELNIILHALYGTSPAVHSPDLDTLVKAVDRMPIYAISPETLIPPSSPMYDLLLSHAPIRPLDVYALAAHHGLTSLAISASSHLLSYDLSSITDAMADRIGAVYLKKLLLLHVGRFSSLKTILLHPPLPHPPTRQCAFEDQKKLTRAWALVSAYLAWDARPVPSSKQCYANHYKRGIIPDVLSINMEATSYQFVYTFDPVLRSESSHPVHSLTQYSEFTHCDDTYLYSGVSPGVSSATSASSGVHESQVLMLSPSSSALSNALTFLAPTASAEPDDMVSVSTVFHPDAFPAPDSIFSSSDGVMFYVHSQTILDRCPTAFKEQLGSPLVGQKFGSEVTKLDAPSVELTVIFHTLYGTSAEVHSPDIETLVHAVDRMPSYGLPPKVLIRPSTPLYDLLLAKAPLHPLDVYALAAHHDLPTLATSVSSHLLSFDLFSISDAMAERITAVYLKKLMLLHAGRFKSLKAILLHPPHPHPPTKYCGLEDQKKLTRAWALVSAYLVWDSRPGQQFSHDTSLVLTFF</sequence>
<proteinExistence type="predicted"/>
<dbReference type="InParanoid" id="A0A409XXB7"/>
<name>A0A409XXB7_9AGAR</name>
<accession>A0A409XXB7</accession>
<dbReference type="EMBL" id="NHYE01001426">
    <property type="protein sequence ID" value="PPQ95418.1"/>
    <property type="molecule type" value="Genomic_DNA"/>
</dbReference>
<evidence type="ECO:0000313" key="2">
    <source>
        <dbReference type="Proteomes" id="UP000284706"/>
    </source>
</evidence>
<reference evidence="1 2" key="1">
    <citation type="journal article" date="2018" name="Evol. Lett.">
        <title>Horizontal gene cluster transfer increased hallucinogenic mushroom diversity.</title>
        <authorList>
            <person name="Reynolds H.T."/>
            <person name="Vijayakumar V."/>
            <person name="Gluck-Thaler E."/>
            <person name="Korotkin H.B."/>
            <person name="Matheny P.B."/>
            <person name="Slot J.C."/>
        </authorList>
    </citation>
    <scope>NUCLEOTIDE SEQUENCE [LARGE SCALE GENOMIC DNA]</scope>
    <source>
        <strain evidence="1 2">SRW20</strain>
    </source>
</reference>
<protein>
    <recommendedName>
        <fullName evidence="3">BTB domain-containing protein</fullName>
    </recommendedName>
</protein>
<dbReference type="OrthoDB" id="3265815at2759"/>
<dbReference type="Proteomes" id="UP000284706">
    <property type="component" value="Unassembled WGS sequence"/>
</dbReference>